<evidence type="ECO:0000313" key="4">
    <source>
        <dbReference type="Proteomes" id="UP000265742"/>
    </source>
</evidence>
<dbReference type="AlphaFoldDB" id="A0A3A1TY58"/>
<dbReference type="PANTHER" id="PTHR43130:SF2">
    <property type="entry name" value="DJ-1_PFPI DOMAIN-CONTAINING PROTEIN"/>
    <property type="match status" value="1"/>
</dbReference>
<feature type="domain" description="DJ-1/PfpI" evidence="2">
    <location>
        <begin position="9"/>
        <end position="166"/>
    </location>
</feature>
<comment type="caution">
    <text evidence="3">The sequence shown here is derived from an EMBL/GenBank/DDBJ whole genome shotgun (WGS) entry which is preliminary data.</text>
</comment>
<dbReference type="PANTHER" id="PTHR43130">
    <property type="entry name" value="ARAC-FAMILY TRANSCRIPTIONAL REGULATOR"/>
    <property type="match status" value="1"/>
</dbReference>
<dbReference type="GO" id="GO:0006355">
    <property type="term" value="P:regulation of DNA-templated transcription"/>
    <property type="evidence" value="ECO:0007669"/>
    <property type="project" value="TreeGrafter"/>
</dbReference>
<dbReference type="Gene3D" id="3.40.50.880">
    <property type="match status" value="1"/>
</dbReference>
<gene>
    <name evidence="3" type="ORF">D1781_13895</name>
</gene>
<feature type="compositionally biased region" description="Basic and acidic residues" evidence="1">
    <location>
        <begin position="197"/>
        <end position="228"/>
    </location>
</feature>
<evidence type="ECO:0000256" key="1">
    <source>
        <dbReference type="SAM" id="MobiDB-lite"/>
    </source>
</evidence>
<dbReference type="InterPro" id="IPR029062">
    <property type="entry name" value="Class_I_gatase-like"/>
</dbReference>
<dbReference type="EMBL" id="QXTG01000002">
    <property type="protein sequence ID" value="RIX28511.1"/>
    <property type="molecule type" value="Genomic_DNA"/>
</dbReference>
<dbReference type="SUPFAM" id="SSF52317">
    <property type="entry name" value="Class I glutamine amidotransferase-like"/>
    <property type="match status" value="1"/>
</dbReference>
<reference evidence="4" key="1">
    <citation type="submission" date="2018-09" db="EMBL/GenBank/DDBJ databases">
        <authorList>
            <person name="Kim I."/>
        </authorList>
    </citation>
    <scope>NUCLEOTIDE SEQUENCE [LARGE SCALE GENOMIC DNA]</scope>
    <source>
        <strain evidence="4">DD4a</strain>
    </source>
</reference>
<dbReference type="InterPro" id="IPR052158">
    <property type="entry name" value="INH-QAR"/>
</dbReference>
<proteinExistence type="predicted"/>
<dbReference type="RefSeq" id="WP_119482821.1">
    <property type="nucleotide sequence ID" value="NZ_QXTG01000002.1"/>
</dbReference>
<dbReference type="Pfam" id="PF01965">
    <property type="entry name" value="DJ-1_PfpI"/>
    <property type="match status" value="1"/>
</dbReference>
<protein>
    <submittedName>
        <fullName evidence="3">DJ-1/PfpI family protein</fullName>
    </submittedName>
</protein>
<organism evidence="3 4">
    <name type="scientific">Amnibacterium setariae</name>
    <dbReference type="NCBI Taxonomy" id="2306585"/>
    <lineage>
        <taxon>Bacteria</taxon>
        <taxon>Bacillati</taxon>
        <taxon>Actinomycetota</taxon>
        <taxon>Actinomycetes</taxon>
        <taxon>Micrococcales</taxon>
        <taxon>Microbacteriaceae</taxon>
        <taxon>Amnibacterium</taxon>
    </lineage>
</organism>
<dbReference type="Proteomes" id="UP000265742">
    <property type="component" value="Unassembled WGS sequence"/>
</dbReference>
<sequence length="228" mass="24139">MTETVRFVALLFPDVTQLDLTGPVQLFSRLPGAEVHLAWHDTAPVATDAGFSIVPTTTFADAPQADVLLVPGGQGAFDLLADDVALDFVREQARGARYVTSVCTGAFVLGAAGLLEGRRATTHWASHPMLDLVGAVPTHAHVVRDGNVLTGGGVTSGLDFALTLIAELAGDDAARRVQLTMEYDPRPPFDAGAPGRPEADPEQVRRATADARARREPLVRAAVERRAS</sequence>
<accession>A0A3A1TY58</accession>
<evidence type="ECO:0000313" key="3">
    <source>
        <dbReference type="EMBL" id="RIX28511.1"/>
    </source>
</evidence>
<dbReference type="InterPro" id="IPR002818">
    <property type="entry name" value="DJ-1/PfpI"/>
</dbReference>
<feature type="region of interest" description="Disordered" evidence="1">
    <location>
        <begin position="183"/>
        <end position="228"/>
    </location>
</feature>
<keyword evidence="4" id="KW-1185">Reference proteome</keyword>
<dbReference type="CDD" id="cd03139">
    <property type="entry name" value="GATase1_PfpI_2"/>
    <property type="match status" value="1"/>
</dbReference>
<evidence type="ECO:0000259" key="2">
    <source>
        <dbReference type="Pfam" id="PF01965"/>
    </source>
</evidence>
<dbReference type="OrthoDB" id="3194870at2"/>
<name>A0A3A1TY58_9MICO</name>